<dbReference type="InterPro" id="IPR036291">
    <property type="entry name" value="NAD(P)-bd_dom_sf"/>
</dbReference>
<dbReference type="Pfam" id="PF08501">
    <property type="entry name" value="Shikimate_dh_N"/>
    <property type="match status" value="1"/>
</dbReference>
<dbReference type="OrthoDB" id="9792692at2"/>
<proteinExistence type="inferred from homology"/>
<keyword evidence="4 8" id="KW-0521">NADP</keyword>
<evidence type="ECO:0000259" key="11">
    <source>
        <dbReference type="Pfam" id="PF18317"/>
    </source>
</evidence>
<dbReference type="GO" id="GO:0019632">
    <property type="term" value="P:shikimate metabolic process"/>
    <property type="evidence" value="ECO:0007669"/>
    <property type="project" value="InterPro"/>
</dbReference>
<comment type="subunit">
    <text evidence="8">Homodimer.</text>
</comment>
<dbReference type="Gene3D" id="3.40.50.10860">
    <property type="entry name" value="Leucine Dehydrogenase, chain A, domain 1"/>
    <property type="match status" value="1"/>
</dbReference>
<keyword evidence="5 8" id="KW-0560">Oxidoreductase</keyword>
<gene>
    <name evidence="8" type="primary">aroE</name>
    <name evidence="12" type="ORF">CR492_13790</name>
</gene>
<comment type="caution">
    <text evidence="12">The sequence shown here is derived from an EMBL/GenBank/DDBJ whole genome shotgun (WGS) entry which is preliminary data.</text>
</comment>
<dbReference type="PANTHER" id="PTHR21089:SF1">
    <property type="entry name" value="BIFUNCTIONAL 3-DEHYDROQUINATE DEHYDRATASE_SHIKIMATE DEHYDROGENASE, CHLOROPLASTIC"/>
    <property type="match status" value="1"/>
</dbReference>
<protein>
    <recommendedName>
        <fullName evidence="2 8">Shikimate dehydrogenase (NADP(+))</fullName>
        <shortName evidence="8">SDH</shortName>
        <ecNumber evidence="2 8">1.1.1.25</ecNumber>
    </recommendedName>
</protein>
<dbReference type="Pfam" id="PF18317">
    <property type="entry name" value="SDH_C"/>
    <property type="match status" value="1"/>
</dbReference>
<evidence type="ECO:0000256" key="1">
    <source>
        <dbReference type="ARBA" id="ARBA00004871"/>
    </source>
</evidence>
<dbReference type="InterPro" id="IPR041121">
    <property type="entry name" value="SDH_C"/>
</dbReference>
<evidence type="ECO:0000313" key="13">
    <source>
        <dbReference type="Proteomes" id="UP000236286"/>
    </source>
</evidence>
<evidence type="ECO:0000256" key="4">
    <source>
        <dbReference type="ARBA" id="ARBA00022857"/>
    </source>
</evidence>
<dbReference type="HAMAP" id="MF_00222">
    <property type="entry name" value="Shikimate_DH_AroE"/>
    <property type="match status" value="1"/>
</dbReference>
<accession>A0A2J7TF41</accession>
<dbReference type="GO" id="GO:0009073">
    <property type="term" value="P:aromatic amino acid family biosynthetic process"/>
    <property type="evidence" value="ECO:0007669"/>
    <property type="project" value="UniProtKB-KW"/>
</dbReference>
<comment type="caution">
    <text evidence="8">Lacks conserved residue(s) required for the propagation of feature annotation.</text>
</comment>
<feature type="active site" description="Proton acceptor" evidence="8">
    <location>
        <position position="69"/>
    </location>
</feature>
<comment type="pathway">
    <text evidence="1 8">Metabolic intermediate biosynthesis; chorismate biosynthesis; chorismate from D-erythrose 4-phosphate and phosphoenolpyruvate: step 4/7.</text>
</comment>
<dbReference type="InterPro" id="IPR006151">
    <property type="entry name" value="Shikm_DH/Glu-tRNA_Rdtase"/>
</dbReference>
<evidence type="ECO:0000256" key="3">
    <source>
        <dbReference type="ARBA" id="ARBA00022605"/>
    </source>
</evidence>
<name>A0A2J7TF41_METSI</name>
<dbReference type="NCBIfam" id="NF001312">
    <property type="entry name" value="PRK00258.1-4"/>
    <property type="match status" value="1"/>
</dbReference>
<dbReference type="Gene3D" id="3.40.50.720">
    <property type="entry name" value="NAD(P)-binding Rossmann-like Domain"/>
    <property type="match status" value="1"/>
</dbReference>
<evidence type="ECO:0000256" key="2">
    <source>
        <dbReference type="ARBA" id="ARBA00012962"/>
    </source>
</evidence>
<feature type="binding site" evidence="8">
    <location>
        <position position="221"/>
    </location>
    <ligand>
        <name>shikimate</name>
        <dbReference type="ChEBI" id="CHEBI:36208"/>
    </ligand>
</feature>
<dbReference type="CDD" id="cd01065">
    <property type="entry name" value="NAD_bind_Shikimate_DH"/>
    <property type="match status" value="1"/>
</dbReference>
<feature type="binding site" evidence="8">
    <location>
        <position position="219"/>
    </location>
    <ligand>
        <name>NADP(+)</name>
        <dbReference type="ChEBI" id="CHEBI:58349"/>
    </ligand>
</feature>
<dbReference type="SUPFAM" id="SSF53223">
    <property type="entry name" value="Aminoacid dehydrogenase-like, N-terminal domain"/>
    <property type="match status" value="1"/>
</dbReference>
<keyword evidence="6 8" id="KW-0057">Aromatic amino acid biosynthesis</keyword>
<dbReference type="InterPro" id="IPR013708">
    <property type="entry name" value="Shikimate_DH-bd_N"/>
</dbReference>
<dbReference type="Pfam" id="PF01488">
    <property type="entry name" value="Shikimate_DH"/>
    <property type="match status" value="1"/>
</dbReference>
<feature type="binding site" evidence="8">
    <location>
        <position position="65"/>
    </location>
    <ligand>
        <name>shikimate</name>
        <dbReference type="ChEBI" id="CHEBI:36208"/>
    </ligand>
</feature>
<dbReference type="NCBIfam" id="TIGR00507">
    <property type="entry name" value="aroE"/>
    <property type="match status" value="1"/>
</dbReference>
<dbReference type="GO" id="GO:0005829">
    <property type="term" value="C:cytosol"/>
    <property type="evidence" value="ECO:0007669"/>
    <property type="project" value="TreeGrafter"/>
</dbReference>
<evidence type="ECO:0000256" key="8">
    <source>
        <dbReference type="HAMAP-Rule" id="MF_00222"/>
    </source>
</evidence>
<dbReference type="UniPathway" id="UPA00053">
    <property type="reaction ID" value="UER00087"/>
</dbReference>
<comment type="function">
    <text evidence="8">Involved in the biosynthesis of the chorismate, which leads to the biosynthesis of aromatic amino acids. Catalyzes the reversible NADPH linked reduction of 3-dehydroshikimate (DHSA) to yield shikimate (SA).</text>
</comment>
<evidence type="ECO:0000256" key="7">
    <source>
        <dbReference type="ARBA" id="ARBA00049442"/>
    </source>
</evidence>
<feature type="binding site" evidence="8">
    <location>
        <position position="90"/>
    </location>
    <ligand>
        <name>shikimate</name>
        <dbReference type="ChEBI" id="CHEBI:36208"/>
    </ligand>
</feature>
<feature type="binding site" evidence="8">
    <location>
        <position position="249"/>
    </location>
    <ligand>
        <name>shikimate</name>
        <dbReference type="ChEBI" id="CHEBI:36208"/>
    </ligand>
</feature>
<dbReference type="RefSeq" id="WP_102844322.1">
    <property type="nucleotide sequence ID" value="NZ_PDZR01000016.1"/>
</dbReference>
<dbReference type="SUPFAM" id="SSF51735">
    <property type="entry name" value="NAD(P)-binding Rossmann-fold domains"/>
    <property type="match status" value="1"/>
</dbReference>
<evidence type="ECO:0000259" key="9">
    <source>
        <dbReference type="Pfam" id="PF01488"/>
    </source>
</evidence>
<feature type="domain" description="SDH C-terminal" evidence="11">
    <location>
        <begin position="242"/>
        <end position="264"/>
    </location>
</feature>
<reference evidence="12 13" key="1">
    <citation type="submission" date="2017-10" db="EMBL/GenBank/DDBJ databases">
        <title>Genome announcement of Methylocella silvestris TVC from permafrost.</title>
        <authorList>
            <person name="Wang J."/>
            <person name="Geng K."/>
            <person name="Ul-Haque F."/>
            <person name="Crombie A.T."/>
            <person name="Street L.E."/>
            <person name="Wookey P.A."/>
            <person name="Murrell J.C."/>
            <person name="Pratscher J."/>
        </authorList>
    </citation>
    <scope>NUCLEOTIDE SEQUENCE [LARGE SCALE GENOMIC DNA]</scope>
    <source>
        <strain evidence="12 13">TVC</strain>
    </source>
</reference>
<dbReference type="EC" id="1.1.1.25" evidence="2 8"/>
<feature type="binding site" evidence="8">
    <location>
        <position position="105"/>
    </location>
    <ligand>
        <name>shikimate</name>
        <dbReference type="ChEBI" id="CHEBI:36208"/>
    </ligand>
</feature>
<dbReference type="GO" id="GO:0009423">
    <property type="term" value="P:chorismate biosynthetic process"/>
    <property type="evidence" value="ECO:0007669"/>
    <property type="project" value="UniProtKB-UniRule"/>
</dbReference>
<evidence type="ECO:0000256" key="5">
    <source>
        <dbReference type="ARBA" id="ARBA00023002"/>
    </source>
</evidence>
<dbReference type="InterPro" id="IPR011342">
    <property type="entry name" value="Shikimate_DH"/>
</dbReference>
<sequence length="280" mass="29943">MSAAPPRAFVVGWPIAHSRSPIIHNYWLHQLGLAGRYEAVAVAPPDFADFAQNLVASGFVGGNVTLPHKQKAFGLVAEATHSARRLEAVNTLWIEDGRLCGDNTDPEGFLCALDEAAPGWEAIPGEAVVLGAGGAARAIVAALIERGRGVVLANRTRASAEALAAHFGDAPKVVDWRDLPAALKRAALLVNTTSLGMKGQPPLDLDVGLLPQEAVVHDIVYFPLETALLRDARARGLRVVPGLGMLLHQAAPAFARWFARRPQVTPELRRLVEIDIEKAL</sequence>
<feature type="binding site" evidence="8">
    <location>
        <position position="242"/>
    </location>
    <ligand>
        <name>NADP(+)</name>
        <dbReference type="ChEBI" id="CHEBI:58349"/>
    </ligand>
</feature>
<comment type="catalytic activity">
    <reaction evidence="7 8">
        <text>shikimate + NADP(+) = 3-dehydroshikimate + NADPH + H(+)</text>
        <dbReference type="Rhea" id="RHEA:17737"/>
        <dbReference type="ChEBI" id="CHEBI:15378"/>
        <dbReference type="ChEBI" id="CHEBI:16630"/>
        <dbReference type="ChEBI" id="CHEBI:36208"/>
        <dbReference type="ChEBI" id="CHEBI:57783"/>
        <dbReference type="ChEBI" id="CHEBI:58349"/>
        <dbReference type="EC" id="1.1.1.25"/>
    </reaction>
</comment>
<dbReference type="Proteomes" id="UP000236286">
    <property type="component" value="Unassembled WGS sequence"/>
</dbReference>
<dbReference type="PANTHER" id="PTHR21089">
    <property type="entry name" value="SHIKIMATE DEHYDROGENASE"/>
    <property type="match status" value="1"/>
</dbReference>
<dbReference type="GO" id="GO:0008652">
    <property type="term" value="P:amino acid biosynthetic process"/>
    <property type="evidence" value="ECO:0007669"/>
    <property type="project" value="UniProtKB-KW"/>
</dbReference>
<dbReference type="GO" id="GO:0050661">
    <property type="term" value="F:NADP binding"/>
    <property type="evidence" value="ECO:0007669"/>
    <property type="project" value="InterPro"/>
</dbReference>
<dbReference type="EMBL" id="PDZR01000016">
    <property type="protein sequence ID" value="PNG25395.1"/>
    <property type="molecule type" value="Genomic_DNA"/>
</dbReference>
<feature type="binding site" evidence="8">
    <location>
        <begin position="18"/>
        <end position="20"/>
    </location>
    <ligand>
        <name>shikimate</name>
        <dbReference type="ChEBI" id="CHEBI:36208"/>
    </ligand>
</feature>
<dbReference type="InterPro" id="IPR046346">
    <property type="entry name" value="Aminoacid_DH-like_N_sf"/>
</dbReference>
<evidence type="ECO:0000259" key="10">
    <source>
        <dbReference type="Pfam" id="PF08501"/>
    </source>
</evidence>
<evidence type="ECO:0000313" key="12">
    <source>
        <dbReference type="EMBL" id="PNG25395.1"/>
    </source>
</evidence>
<feature type="domain" description="Shikimate dehydrogenase substrate binding N-terminal" evidence="10">
    <location>
        <begin position="10"/>
        <end position="92"/>
    </location>
</feature>
<comment type="similarity">
    <text evidence="8">Belongs to the shikimate dehydrogenase family.</text>
</comment>
<dbReference type="InterPro" id="IPR022893">
    <property type="entry name" value="Shikimate_DH_fam"/>
</dbReference>
<dbReference type="GO" id="GO:0004764">
    <property type="term" value="F:shikimate 3-dehydrogenase (NADP+) activity"/>
    <property type="evidence" value="ECO:0007669"/>
    <property type="project" value="UniProtKB-UniRule"/>
</dbReference>
<evidence type="ECO:0000256" key="6">
    <source>
        <dbReference type="ARBA" id="ARBA00023141"/>
    </source>
</evidence>
<dbReference type="AlphaFoldDB" id="A0A2J7TF41"/>
<organism evidence="12 13">
    <name type="scientific">Methylocella silvestris</name>
    <dbReference type="NCBI Taxonomy" id="199596"/>
    <lineage>
        <taxon>Bacteria</taxon>
        <taxon>Pseudomonadati</taxon>
        <taxon>Pseudomonadota</taxon>
        <taxon>Alphaproteobacteria</taxon>
        <taxon>Hyphomicrobiales</taxon>
        <taxon>Beijerinckiaceae</taxon>
        <taxon>Methylocella</taxon>
    </lineage>
</organism>
<keyword evidence="3 8" id="KW-0028">Amino-acid biosynthesis</keyword>
<feature type="domain" description="Quinate/shikimate 5-dehydrogenase/glutamyl-tRNA reductase" evidence="9">
    <location>
        <begin position="127"/>
        <end position="194"/>
    </location>
</feature>
<feature type="binding site" evidence="8">
    <location>
        <begin position="131"/>
        <end position="135"/>
    </location>
    <ligand>
        <name>NADP(+)</name>
        <dbReference type="ChEBI" id="CHEBI:58349"/>
    </ligand>
</feature>